<dbReference type="Pfam" id="PF13460">
    <property type="entry name" value="NAD_binding_10"/>
    <property type="match status" value="1"/>
</dbReference>
<sequence length="228" mass="24699">MKLAVFGATGGTGRRLITQALAADYDVRALTRSQAKLPPGEQITAIEGNVLDPGAVSETVENTDAVVCLLGRTPNNPPDVVSRGTRNIIEAMDDRPVSRLLVLTSMGLGSSSETVPWYVRIANATALHDLMADKARQEELVMQSDLDWTIVRPGGLTDTPRTGEYVHGVDIDASARPISRADVADFLLQIVQEDLYVRETPIVTSQENADLGFFLDQIATIAKRLKTN</sequence>
<dbReference type="PANTHER" id="PTHR43355:SF2">
    <property type="entry name" value="FLAVIN REDUCTASE (NADPH)"/>
    <property type="match status" value="1"/>
</dbReference>
<dbReference type="InterPro" id="IPR016040">
    <property type="entry name" value="NAD(P)-bd_dom"/>
</dbReference>
<evidence type="ECO:0000259" key="1">
    <source>
        <dbReference type="Pfam" id="PF13460"/>
    </source>
</evidence>
<protein>
    <submittedName>
        <fullName evidence="2">SDR family oxidoreductase</fullName>
    </submittedName>
</protein>
<dbReference type="Proteomes" id="UP000705823">
    <property type="component" value="Unassembled WGS sequence"/>
</dbReference>
<proteinExistence type="predicted"/>
<evidence type="ECO:0000313" key="3">
    <source>
        <dbReference type="Proteomes" id="UP000705823"/>
    </source>
</evidence>
<evidence type="ECO:0000313" key="2">
    <source>
        <dbReference type="EMBL" id="TQQ78803.1"/>
    </source>
</evidence>
<keyword evidence="3" id="KW-1185">Reference proteome</keyword>
<dbReference type="InterPro" id="IPR036291">
    <property type="entry name" value="NAD(P)-bd_dom_sf"/>
</dbReference>
<dbReference type="EMBL" id="RKLU01000007">
    <property type="protein sequence ID" value="TQQ78803.1"/>
    <property type="molecule type" value="Genomic_DNA"/>
</dbReference>
<dbReference type="AlphaFoldDB" id="A0A8J8TAW1"/>
<dbReference type="SUPFAM" id="SSF51735">
    <property type="entry name" value="NAD(P)-binding Rossmann-fold domains"/>
    <property type="match status" value="1"/>
</dbReference>
<dbReference type="GO" id="GO:0042602">
    <property type="term" value="F:riboflavin reductase (NADPH) activity"/>
    <property type="evidence" value="ECO:0007669"/>
    <property type="project" value="TreeGrafter"/>
</dbReference>
<dbReference type="Gene3D" id="3.40.50.720">
    <property type="entry name" value="NAD(P)-binding Rossmann-like Domain"/>
    <property type="match status" value="1"/>
</dbReference>
<dbReference type="OrthoDB" id="358920at2157"/>
<comment type="caution">
    <text evidence="2">The sequence shown here is derived from an EMBL/GenBank/DDBJ whole genome shotgun (WGS) entry which is preliminary data.</text>
</comment>
<reference evidence="2" key="1">
    <citation type="submission" date="2019-02" db="EMBL/GenBank/DDBJ databases">
        <title>Halonotius sp. a new haloarchaeum isolated from saline soil.</title>
        <authorList>
            <person name="Duran-Viseras A."/>
            <person name="Sanchez-Porro C."/>
            <person name="Ventosa A."/>
        </authorList>
    </citation>
    <scope>NUCLEOTIDE SEQUENCE</scope>
    <source>
        <strain evidence="2">F15B</strain>
    </source>
</reference>
<dbReference type="PANTHER" id="PTHR43355">
    <property type="entry name" value="FLAVIN REDUCTASE (NADPH)"/>
    <property type="match status" value="1"/>
</dbReference>
<name>A0A8J8TAW1_9EURY</name>
<gene>
    <name evidence="2" type="ORF">EGH24_12610</name>
</gene>
<feature type="domain" description="NAD(P)-binding" evidence="1">
    <location>
        <begin position="7"/>
        <end position="193"/>
    </location>
</feature>
<organism evidence="2 3">
    <name type="scientific">Halonotius terrestris</name>
    <dbReference type="NCBI Taxonomy" id="2487750"/>
    <lineage>
        <taxon>Archaea</taxon>
        <taxon>Methanobacteriati</taxon>
        <taxon>Methanobacteriota</taxon>
        <taxon>Stenosarchaea group</taxon>
        <taxon>Halobacteria</taxon>
        <taxon>Halobacteriales</taxon>
        <taxon>Haloferacaceae</taxon>
        <taxon>Halonotius</taxon>
    </lineage>
</organism>
<dbReference type="CDD" id="cd05244">
    <property type="entry name" value="BVR-B_like_SDR_a"/>
    <property type="match status" value="1"/>
</dbReference>
<dbReference type="GO" id="GO:0004074">
    <property type="term" value="F:biliverdin reductase [NAD(P)H] activity"/>
    <property type="evidence" value="ECO:0007669"/>
    <property type="project" value="TreeGrafter"/>
</dbReference>
<dbReference type="RefSeq" id="WP_142980494.1">
    <property type="nucleotide sequence ID" value="NZ_RKLU01000007.1"/>
</dbReference>
<dbReference type="InterPro" id="IPR051606">
    <property type="entry name" value="Polyketide_Oxido-like"/>
</dbReference>
<accession>A0A8J8TAW1</accession>